<protein>
    <submittedName>
        <fullName evidence="1">Uncharacterized protein</fullName>
    </submittedName>
</protein>
<comment type="caution">
    <text evidence="1">The sequence shown here is derived from an EMBL/GenBank/DDBJ whole genome shotgun (WGS) entry which is preliminary data.</text>
</comment>
<feature type="non-terminal residue" evidence="1">
    <location>
        <position position="1"/>
    </location>
</feature>
<sequence>VVTEDGAGAGGQRHLLDELDARDVGGSWEKARDKAHRPEGIDEAFNMAIGLSESLTDFLSMQGDSVGIASKTFVAVPALPPNPTPGTIYIVPGADGVLTLHLPIPMQ</sequence>
<accession>A0A9Q2SAK7</accession>
<proteinExistence type="predicted"/>
<dbReference type="EMBL" id="WUXR01000016">
    <property type="protein sequence ID" value="MBM4567808.1"/>
    <property type="molecule type" value="Genomic_DNA"/>
</dbReference>
<organism evidence="1 2">
    <name type="scientific">Rhodococcus hoagii</name>
    <name type="common">Corynebacterium equii</name>
    <dbReference type="NCBI Taxonomy" id="43767"/>
    <lineage>
        <taxon>Bacteria</taxon>
        <taxon>Bacillati</taxon>
        <taxon>Actinomycetota</taxon>
        <taxon>Actinomycetes</taxon>
        <taxon>Mycobacteriales</taxon>
        <taxon>Nocardiaceae</taxon>
        <taxon>Prescottella</taxon>
    </lineage>
</organism>
<evidence type="ECO:0000313" key="1">
    <source>
        <dbReference type="EMBL" id="MBM4567808.1"/>
    </source>
</evidence>
<dbReference type="AlphaFoldDB" id="A0A9Q2SAK7"/>
<name>A0A9Q2SAK7_RHOHA</name>
<dbReference type="Proteomes" id="UP000808906">
    <property type="component" value="Unassembled WGS sequence"/>
</dbReference>
<evidence type="ECO:0000313" key="2">
    <source>
        <dbReference type="Proteomes" id="UP000808906"/>
    </source>
</evidence>
<gene>
    <name evidence="1" type="ORF">GS441_21050</name>
</gene>
<reference evidence="1" key="1">
    <citation type="submission" date="2019-11" db="EMBL/GenBank/DDBJ databases">
        <title>Spread of Macrolides and rifampicin resistant Rhodococcus equi in clinical isolates in the USA.</title>
        <authorList>
            <person name="Alvarez-Narvaez S."/>
            <person name="Huber L."/>
            <person name="Cohen N.D."/>
            <person name="Slovis N."/>
            <person name="Greiter M."/>
            <person name="Giguere S."/>
            <person name="Hart K."/>
        </authorList>
    </citation>
    <scope>NUCLEOTIDE SEQUENCE</scope>
    <source>
        <strain evidence="1">Lh_17</strain>
    </source>
</reference>